<keyword evidence="2" id="KW-1185">Reference proteome</keyword>
<proteinExistence type="predicted"/>
<reference evidence="1 2" key="1">
    <citation type="submission" date="2019-08" db="EMBL/GenBank/DDBJ databases">
        <title>Whole genome of Aphis craccivora.</title>
        <authorList>
            <person name="Voronova N.V."/>
            <person name="Shulinski R.S."/>
            <person name="Bandarenka Y.V."/>
            <person name="Zhorov D.G."/>
            <person name="Warner D."/>
        </authorList>
    </citation>
    <scope>NUCLEOTIDE SEQUENCE [LARGE SCALE GENOMIC DNA]</scope>
    <source>
        <strain evidence="1">180601</strain>
        <tissue evidence="1">Whole Body</tissue>
    </source>
</reference>
<accession>A0A6G0Y101</accession>
<evidence type="ECO:0000313" key="2">
    <source>
        <dbReference type="Proteomes" id="UP000478052"/>
    </source>
</evidence>
<dbReference type="AlphaFoldDB" id="A0A6G0Y101"/>
<comment type="caution">
    <text evidence="1">The sequence shown here is derived from an EMBL/GenBank/DDBJ whole genome shotgun (WGS) entry which is preliminary data.</text>
</comment>
<organism evidence="1 2">
    <name type="scientific">Aphis craccivora</name>
    <name type="common">Cowpea aphid</name>
    <dbReference type="NCBI Taxonomy" id="307492"/>
    <lineage>
        <taxon>Eukaryota</taxon>
        <taxon>Metazoa</taxon>
        <taxon>Ecdysozoa</taxon>
        <taxon>Arthropoda</taxon>
        <taxon>Hexapoda</taxon>
        <taxon>Insecta</taxon>
        <taxon>Pterygota</taxon>
        <taxon>Neoptera</taxon>
        <taxon>Paraneoptera</taxon>
        <taxon>Hemiptera</taxon>
        <taxon>Sternorrhyncha</taxon>
        <taxon>Aphidomorpha</taxon>
        <taxon>Aphidoidea</taxon>
        <taxon>Aphididae</taxon>
        <taxon>Aphidini</taxon>
        <taxon>Aphis</taxon>
        <taxon>Aphis</taxon>
    </lineage>
</organism>
<sequence>MTENRLNGLCILSLIDEKKEELQQTILSRFCEDPRRFTSCNLANNDTTLSTDSDCINKNLLTLILVKCCYVTTSTSAHSFYKTKQMLQNILSIHNQVRDIFSDSVLPFWKGSIIFSFPQDFIL</sequence>
<dbReference type="EMBL" id="VUJU01006991">
    <property type="protein sequence ID" value="KAF0747008.1"/>
    <property type="molecule type" value="Genomic_DNA"/>
</dbReference>
<name>A0A6G0Y101_APHCR</name>
<protein>
    <submittedName>
        <fullName evidence="1">Zinc finger MYM-type protein 1-like</fullName>
    </submittedName>
</protein>
<evidence type="ECO:0000313" key="1">
    <source>
        <dbReference type="EMBL" id="KAF0747008.1"/>
    </source>
</evidence>
<gene>
    <name evidence="1" type="ORF">FWK35_00017674</name>
</gene>
<dbReference type="Proteomes" id="UP000478052">
    <property type="component" value="Unassembled WGS sequence"/>
</dbReference>